<evidence type="ECO:0000256" key="1">
    <source>
        <dbReference type="ARBA" id="ARBA00022448"/>
    </source>
</evidence>
<evidence type="ECO:0000256" key="6">
    <source>
        <dbReference type="PROSITE-ProRule" id="PRU00433"/>
    </source>
</evidence>
<evidence type="ECO:0000259" key="7">
    <source>
        <dbReference type="PROSITE" id="PS51007"/>
    </source>
</evidence>
<dbReference type="SUPFAM" id="SSF46626">
    <property type="entry name" value="Cytochrome c"/>
    <property type="match status" value="1"/>
</dbReference>
<dbReference type="InterPro" id="IPR036909">
    <property type="entry name" value="Cyt_c-like_dom_sf"/>
</dbReference>
<dbReference type="EMBL" id="CP014525">
    <property type="protein sequence ID" value="AMW35610.1"/>
    <property type="molecule type" value="Genomic_DNA"/>
</dbReference>
<evidence type="ECO:0000313" key="8">
    <source>
        <dbReference type="EMBL" id="AMW35610.1"/>
    </source>
</evidence>
<accession>A0A143DGD2</accession>
<name>A0A143DGD2_9PROT</name>
<dbReference type="PRINTS" id="PR00604">
    <property type="entry name" value="CYTCHRMECIAB"/>
</dbReference>
<dbReference type="GO" id="GO:0046872">
    <property type="term" value="F:metal ion binding"/>
    <property type="evidence" value="ECO:0007669"/>
    <property type="project" value="UniProtKB-KW"/>
</dbReference>
<evidence type="ECO:0000256" key="3">
    <source>
        <dbReference type="ARBA" id="ARBA00022723"/>
    </source>
</evidence>
<keyword evidence="5 6" id="KW-0408">Iron</keyword>
<dbReference type="GO" id="GO:0020037">
    <property type="term" value="F:heme binding"/>
    <property type="evidence" value="ECO:0007669"/>
    <property type="project" value="InterPro"/>
</dbReference>
<keyword evidence="1" id="KW-0813">Transport</keyword>
<dbReference type="InterPro" id="IPR009056">
    <property type="entry name" value="Cyt_c-like_dom"/>
</dbReference>
<keyword evidence="2 6" id="KW-0349">Heme</keyword>
<dbReference type="PANTHER" id="PTHR11961">
    <property type="entry name" value="CYTOCHROME C"/>
    <property type="match status" value="1"/>
</dbReference>
<dbReference type="InterPro" id="IPR002327">
    <property type="entry name" value="Cyt_c_1A/1B"/>
</dbReference>
<dbReference type="Proteomes" id="UP000076066">
    <property type="component" value="Chromosome"/>
</dbReference>
<evidence type="ECO:0000256" key="5">
    <source>
        <dbReference type="ARBA" id="ARBA00023004"/>
    </source>
</evidence>
<evidence type="ECO:0000313" key="9">
    <source>
        <dbReference type="Proteomes" id="UP000076066"/>
    </source>
</evidence>
<keyword evidence="3 6" id="KW-0479">Metal-binding</keyword>
<dbReference type="KEGG" id="hjo:AY555_06980"/>
<organism evidence="8 9">
    <name type="scientific">Haematospirillum jordaniae</name>
    <dbReference type="NCBI Taxonomy" id="1549855"/>
    <lineage>
        <taxon>Bacteria</taxon>
        <taxon>Pseudomonadati</taxon>
        <taxon>Pseudomonadota</taxon>
        <taxon>Alphaproteobacteria</taxon>
        <taxon>Rhodospirillales</taxon>
        <taxon>Novispirillaceae</taxon>
        <taxon>Haematospirillum</taxon>
    </lineage>
</organism>
<sequence length="120" mass="12710">MTFRKAATQSGSASAELRPGDAALGKKAVKVCAACHTFDQGGANKVGPNLFGVVGAKIAHAEGFKYSDAVAGHGGKWDAGNLDKWLTNPKDFIPGNKMSYAGVKSEQQRRDIIAYLETLR</sequence>
<dbReference type="STRING" id="1549855.AY555_06980"/>
<feature type="domain" description="Cytochrome c" evidence="7">
    <location>
        <begin position="20"/>
        <end position="120"/>
    </location>
</feature>
<dbReference type="Gene3D" id="1.10.760.10">
    <property type="entry name" value="Cytochrome c-like domain"/>
    <property type="match status" value="1"/>
</dbReference>
<evidence type="ECO:0000256" key="4">
    <source>
        <dbReference type="ARBA" id="ARBA00022982"/>
    </source>
</evidence>
<gene>
    <name evidence="8" type="ORF">AY555_06980</name>
</gene>
<dbReference type="OrthoDB" id="9805828at2"/>
<keyword evidence="9" id="KW-1185">Reference proteome</keyword>
<dbReference type="GO" id="GO:0009055">
    <property type="term" value="F:electron transfer activity"/>
    <property type="evidence" value="ECO:0007669"/>
    <property type="project" value="InterPro"/>
</dbReference>
<protein>
    <recommendedName>
        <fullName evidence="7">Cytochrome c domain-containing protein</fullName>
    </recommendedName>
</protein>
<dbReference type="Pfam" id="PF00034">
    <property type="entry name" value="Cytochrom_C"/>
    <property type="match status" value="1"/>
</dbReference>
<proteinExistence type="predicted"/>
<dbReference type="AlphaFoldDB" id="A0A143DGD2"/>
<keyword evidence="4" id="KW-0249">Electron transport</keyword>
<reference evidence="8 9" key="1">
    <citation type="submission" date="2016-02" db="EMBL/GenBank/DDBJ databases">
        <title>Complete Genome of H5569, the type strain of the newly described species Haematospirillium jordaniae.</title>
        <authorList>
            <person name="Nicholson A.C."/>
            <person name="Humrighouse B.W."/>
            <person name="Loparov V."/>
            <person name="McQuiston J.R."/>
        </authorList>
    </citation>
    <scope>NUCLEOTIDE SEQUENCE [LARGE SCALE GENOMIC DNA]</scope>
    <source>
        <strain evidence="8 9">H5569</strain>
    </source>
</reference>
<evidence type="ECO:0000256" key="2">
    <source>
        <dbReference type="ARBA" id="ARBA00022617"/>
    </source>
</evidence>
<dbReference type="PROSITE" id="PS51007">
    <property type="entry name" value="CYTC"/>
    <property type="match status" value="1"/>
</dbReference>